<dbReference type="Gene3D" id="3.90.79.10">
    <property type="entry name" value="Nucleoside Triphosphate Pyrophosphohydrolase"/>
    <property type="match status" value="1"/>
</dbReference>
<keyword evidence="4 6" id="KW-0378">Hydrolase</keyword>
<comment type="cofactor">
    <cofactor evidence="1">
        <name>Mg(2+)</name>
        <dbReference type="ChEBI" id="CHEBI:18420"/>
    </cofactor>
</comment>
<organism evidence="8 9">
    <name type="scientific">Paracerasibacillus soli</name>
    <dbReference type="NCBI Taxonomy" id="480284"/>
    <lineage>
        <taxon>Bacteria</taxon>
        <taxon>Bacillati</taxon>
        <taxon>Bacillota</taxon>
        <taxon>Bacilli</taxon>
        <taxon>Bacillales</taxon>
        <taxon>Bacillaceae</taxon>
        <taxon>Paracerasibacillus</taxon>
    </lineage>
</organism>
<keyword evidence="3" id="KW-0479">Metal-binding</keyword>
<evidence type="ECO:0000256" key="2">
    <source>
        <dbReference type="ARBA" id="ARBA00005582"/>
    </source>
</evidence>
<evidence type="ECO:0000256" key="3">
    <source>
        <dbReference type="ARBA" id="ARBA00022723"/>
    </source>
</evidence>
<keyword evidence="9" id="KW-1185">Reference proteome</keyword>
<comment type="similarity">
    <text evidence="2 6">Belongs to the Nudix hydrolase family.</text>
</comment>
<proteinExistence type="inferred from homology"/>
<evidence type="ECO:0000259" key="7">
    <source>
        <dbReference type="PROSITE" id="PS51462"/>
    </source>
</evidence>
<evidence type="ECO:0000256" key="6">
    <source>
        <dbReference type="RuleBase" id="RU003476"/>
    </source>
</evidence>
<keyword evidence="5" id="KW-0460">Magnesium</keyword>
<dbReference type="InterPro" id="IPR000086">
    <property type="entry name" value="NUDIX_hydrolase_dom"/>
</dbReference>
<feature type="domain" description="Nudix hydrolase" evidence="7">
    <location>
        <begin position="2"/>
        <end position="137"/>
    </location>
</feature>
<dbReference type="Pfam" id="PF00293">
    <property type="entry name" value="NUDIX"/>
    <property type="match status" value="1"/>
</dbReference>
<dbReference type="InterPro" id="IPR015797">
    <property type="entry name" value="NUDIX_hydrolase-like_dom_sf"/>
</dbReference>
<evidence type="ECO:0000256" key="1">
    <source>
        <dbReference type="ARBA" id="ARBA00001946"/>
    </source>
</evidence>
<accession>A0ABU5CNN3</accession>
<dbReference type="PANTHER" id="PTHR43758:SF2">
    <property type="entry name" value="OXIDIZED PURINE NUCLEOSIDE TRIPHOSPHATE HYDROLASE"/>
    <property type="match status" value="1"/>
</dbReference>
<name>A0ABU5CNN3_9BACI</name>
<dbReference type="Proteomes" id="UP001275315">
    <property type="component" value="Unassembled WGS sequence"/>
</dbReference>
<evidence type="ECO:0000313" key="8">
    <source>
        <dbReference type="EMBL" id="MDY0407974.1"/>
    </source>
</evidence>
<evidence type="ECO:0000256" key="5">
    <source>
        <dbReference type="ARBA" id="ARBA00022842"/>
    </source>
</evidence>
<evidence type="ECO:0000313" key="9">
    <source>
        <dbReference type="Proteomes" id="UP001275315"/>
    </source>
</evidence>
<dbReference type="PRINTS" id="PR00502">
    <property type="entry name" value="NUDIXFAMILY"/>
</dbReference>
<dbReference type="CDD" id="cd18886">
    <property type="entry name" value="NUDIX_MutT_Nudt1"/>
    <property type="match status" value="1"/>
</dbReference>
<sequence length="168" mass="19566">MEVNIKYTICFIRKGHEILLLNRQKSPWMGTWNGVGGKIEAGESPMDCVIREVEEETGIHALDVKFKGVVSWIVDNKRIGGMYVFVADIDHYEFPTPRSTREGILDWKDFAWIVHEENVGIANLHYYLQRIFQEDMVYDHQFVYHNREVTGFNSVPYIQSTFETSISS</sequence>
<evidence type="ECO:0000256" key="4">
    <source>
        <dbReference type="ARBA" id="ARBA00022801"/>
    </source>
</evidence>
<protein>
    <submittedName>
        <fullName evidence="8">8-oxo-dGTP diphosphatase</fullName>
    </submittedName>
</protein>
<gene>
    <name evidence="8" type="ORF">RWD45_04300</name>
</gene>
<dbReference type="SUPFAM" id="SSF55811">
    <property type="entry name" value="Nudix"/>
    <property type="match status" value="1"/>
</dbReference>
<dbReference type="PROSITE" id="PS51462">
    <property type="entry name" value="NUDIX"/>
    <property type="match status" value="1"/>
</dbReference>
<dbReference type="PROSITE" id="PS00893">
    <property type="entry name" value="NUDIX_BOX"/>
    <property type="match status" value="1"/>
</dbReference>
<comment type="caution">
    <text evidence="8">The sequence shown here is derived from an EMBL/GenBank/DDBJ whole genome shotgun (WGS) entry which is preliminary data.</text>
</comment>
<dbReference type="PANTHER" id="PTHR43758">
    <property type="entry name" value="7,8-DIHYDRO-8-OXOGUANINE TRIPHOSPHATASE"/>
    <property type="match status" value="1"/>
</dbReference>
<dbReference type="RefSeq" id="WP_320378743.1">
    <property type="nucleotide sequence ID" value="NZ_JAWDIQ010000001.1"/>
</dbReference>
<dbReference type="InterPro" id="IPR020084">
    <property type="entry name" value="NUDIX_hydrolase_CS"/>
</dbReference>
<reference evidence="8 9" key="1">
    <citation type="submission" date="2023-10" db="EMBL/GenBank/DDBJ databases">
        <title>Virgibacillus soli CC-YMP-6 genome.</title>
        <authorList>
            <person name="Miliotis G."/>
            <person name="Sengupta P."/>
            <person name="Hameed A."/>
            <person name="Chuvochina M."/>
            <person name="Mcdonagh F."/>
            <person name="Simpson A.C."/>
            <person name="Singh N.K."/>
            <person name="Rekha P.D."/>
            <person name="Raman K."/>
            <person name="Hugenholtz P."/>
            <person name="Venkateswaran K."/>
        </authorList>
    </citation>
    <scope>NUCLEOTIDE SEQUENCE [LARGE SCALE GENOMIC DNA]</scope>
    <source>
        <strain evidence="8 9">CC-YMP-6</strain>
    </source>
</reference>
<dbReference type="EMBL" id="JAWDIQ010000001">
    <property type="protein sequence ID" value="MDY0407974.1"/>
    <property type="molecule type" value="Genomic_DNA"/>
</dbReference>
<dbReference type="InterPro" id="IPR020476">
    <property type="entry name" value="Nudix_hydrolase"/>
</dbReference>